<accession>A0AAP1RF62</accession>
<dbReference type="SUPFAM" id="SSF102829">
    <property type="entry name" value="Cell division protein ZapA-like"/>
    <property type="match status" value="1"/>
</dbReference>
<sequence length="95" mass="10623">MTKIKVNVVIAGRTYPLSVENTDEEQGMRTAAKNINDLLVKFEQNYAVADKQDVLAMCALQFASKLEIVSLTSDKENTEVINKINDLANLLEKHL</sequence>
<dbReference type="GO" id="GO:0051301">
    <property type="term" value="P:cell division"/>
    <property type="evidence" value="ECO:0007669"/>
    <property type="project" value="UniProtKB-KW"/>
</dbReference>
<reference evidence="1 2" key="1">
    <citation type="journal article" date="2020" name="Int. J. Syst. Evol. Microbiol.">
        <title>Tenacibaculum piscium sp. nov., isolated from skin ulcers of sea-farmed fish, and description of Tenacibaculum finnmarkense sp. nov. with subdivision into genomovars finnmarkense and ulcerans.</title>
        <authorList>
            <person name="Olsen A.B."/>
            <person name="Spilsberg B."/>
            <person name="Nilsen H.K."/>
            <person name="Lagesen K."/>
            <person name="Gulla S."/>
            <person name="Avendano-Herrera R."/>
            <person name="Irgang R."/>
            <person name="Duchaud E."/>
            <person name="Colquhoun D.J."/>
        </authorList>
    </citation>
    <scope>NUCLEOTIDE SEQUENCE [LARGE SCALE GENOMIC DNA]</scope>
    <source>
        <strain evidence="1 2">TNO037</strain>
    </source>
</reference>
<proteinExistence type="predicted"/>
<dbReference type="Proteomes" id="UP000806077">
    <property type="component" value="Unassembled WGS sequence"/>
</dbReference>
<name>A0AAP1RF62_9FLAO</name>
<dbReference type="InterPro" id="IPR007838">
    <property type="entry name" value="Cell_div_ZapA-like"/>
</dbReference>
<evidence type="ECO:0000313" key="2">
    <source>
        <dbReference type="Proteomes" id="UP000806077"/>
    </source>
</evidence>
<dbReference type="InterPro" id="IPR036192">
    <property type="entry name" value="Cell_div_ZapA-like_sf"/>
</dbReference>
<keyword evidence="1" id="KW-0131">Cell cycle</keyword>
<keyword evidence="2" id="KW-1185">Reference proteome</keyword>
<dbReference type="EMBL" id="WXXV01000008">
    <property type="protein sequence ID" value="MBE7695191.1"/>
    <property type="molecule type" value="Genomic_DNA"/>
</dbReference>
<keyword evidence="1" id="KW-0132">Cell division</keyword>
<protein>
    <submittedName>
        <fullName evidence="1">Cell division protein ZapA</fullName>
    </submittedName>
</protein>
<dbReference type="Pfam" id="PF05164">
    <property type="entry name" value="ZapA"/>
    <property type="match status" value="1"/>
</dbReference>
<organism evidence="1 2">
    <name type="scientific">Tenacibaculum finnmarkense genomovar finnmarkense</name>
    <dbReference type="NCBI Taxonomy" id="1458503"/>
    <lineage>
        <taxon>Bacteria</taxon>
        <taxon>Pseudomonadati</taxon>
        <taxon>Bacteroidota</taxon>
        <taxon>Flavobacteriia</taxon>
        <taxon>Flavobacteriales</taxon>
        <taxon>Flavobacteriaceae</taxon>
        <taxon>Tenacibaculum</taxon>
        <taxon>Tenacibaculum finnmarkense</taxon>
    </lineage>
</organism>
<comment type="caution">
    <text evidence="1">The sequence shown here is derived from an EMBL/GenBank/DDBJ whole genome shotgun (WGS) entry which is preliminary data.</text>
</comment>
<dbReference type="RefSeq" id="WP_101914348.1">
    <property type="nucleotide sequence ID" value="NZ_JAFMUA010000004.1"/>
</dbReference>
<dbReference type="AlphaFoldDB" id="A0AAP1RF62"/>
<evidence type="ECO:0000313" key="1">
    <source>
        <dbReference type="EMBL" id="MBE7695191.1"/>
    </source>
</evidence>
<gene>
    <name evidence="1" type="primary">zapA</name>
    <name evidence="1" type="ORF">F7645_07135</name>
</gene>